<protein>
    <recommendedName>
        <fullName evidence="9">Translocator protein</fullName>
    </recommendedName>
</protein>
<organism evidence="7 8">
    <name type="scientific">Apatococcus lobatus</name>
    <dbReference type="NCBI Taxonomy" id="904363"/>
    <lineage>
        <taxon>Eukaryota</taxon>
        <taxon>Viridiplantae</taxon>
        <taxon>Chlorophyta</taxon>
        <taxon>core chlorophytes</taxon>
        <taxon>Trebouxiophyceae</taxon>
        <taxon>Chlorellales</taxon>
        <taxon>Chlorellaceae</taxon>
        <taxon>Apatococcus</taxon>
    </lineage>
</organism>
<dbReference type="Gene3D" id="1.20.1260.100">
    <property type="entry name" value="TspO/MBR protein"/>
    <property type="match status" value="1"/>
</dbReference>
<dbReference type="PANTHER" id="PTHR10057:SF0">
    <property type="entry name" value="TRANSLOCATOR PROTEIN"/>
    <property type="match status" value="1"/>
</dbReference>
<evidence type="ECO:0000256" key="3">
    <source>
        <dbReference type="ARBA" id="ARBA00022692"/>
    </source>
</evidence>
<evidence type="ECO:0000256" key="1">
    <source>
        <dbReference type="ARBA" id="ARBA00004141"/>
    </source>
</evidence>
<reference evidence="7 8" key="1">
    <citation type="journal article" date="2024" name="Nat. Commun.">
        <title>Phylogenomics reveals the evolutionary origins of lichenization in chlorophyte algae.</title>
        <authorList>
            <person name="Puginier C."/>
            <person name="Libourel C."/>
            <person name="Otte J."/>
            <person name="Skaloud P."/>
            <person name="Haon M."/>
            <person name="Grisel S."/>
            <person name="Petersen M."/>
            <person name="Berrin J.G."/>
            <person name="Delaux P.M."/>
            <person name="Dal Grande F."/>
            <person name="Keller J."/>
        </authorList>
    </citation>
    <scope>NUCLEOTIDE SEQUENCE [LARGE SCALE GENOMIC DNA]</scope>
    <source>
        <strain evidence="7 8">SAG 2145</strain>
    </source>
</reference>
<accession>A0AAW1S6L7</accession>
<dbReference type="CDD" id="cd15904">
    <property type="entry name" value="TSPO_MBR"/>
    <property type="match status" value="1"/>
</dbReference>
<dbReference type="GO" id="GO:0033013">
    <property type="term" value="P:tetrapyrrole metabolic process"/>
    <property type="evidence" value="ECO:0007669"/>
    <property type="project" value="UniProtKB-ARBA"/>
</dbReference>
<dbReference type="GO" id="GO:0016020">
    <property type="term" value="C:membrane"/>
    <property type="evidence" value="ECO:0007669"/>
    <property type="project" value="UniProtKB-SubCell"/>
</dbReference>
<feature type="transmembrane region" description="Helical" evidence="6">
    <location>
        <begin position="46"/>
        <end position="68"/>
    </location>
</feature>
<dbReference type="PANTHER" id="PTHR10057">
    <property type="entry name" value="PERIPHERAL-TYPE BENZODIAZEPINE RECEPTOR"/>
    <property type="match status" value="1"/>
</dbReference>
<keyword evidence="4 6" id="KW-1133">Transmembrane helix</keyword>
<proteinExistence type="inferred from homology"/>
<evidence type="ECO:0000256" key="6">
    <source>
        <dbReference type="SAM" id="Phobius"/>
    </source>
</evidence>
<keyword evidence="8" id="KW-1185">Reference proteome</keyword>
<keyword evidence="5 6" id="KW-0472">Membrane</keyword>
<dbReference type="EMBL" id="JALJOS010000003">
    <property type="protein sequence ID" value="KAK9841602.1"/>
    <property type="molecule type" value="Genomic_DNA"/>
</dbReference>
<keyword evidence="3 6" id="KW-0812">Transmembrane</keyword>
<comment type="subcellular location">
    <subcellularLocation>
        <location evidence="1">Membrane</location>
        <topology evidence="1">Multi-pass membrane protein</topology>
    </subcellularLocation>
</comment>
<dbReference type="InterPro" id="IPR004307">
    <property type="entry name" value="TspO_MBR"/>
</dbReference>
<dbReference type="AlphaFoldDB" id="A0AAW1S6L7"/>
<evidence type="ECO:0000256" key="4">
    <source>
        <dbReference type="ARBA" id="ARBA00022989"/>
    </source>
</evidence>
<dbReference type="InterPro" id="IPR038330">
    <property type="entry name" value="TspO/MBR-related_sf"/>
</dbReference>
<feature type="transmembrane region" description="Helical" evidence="6">
    <location>
        <begin position="129"/>
        <end position="147"/>
    </location>
</feature>
<dbReference type="PIRSF" id="PIRSF005859">
    <property type="entry name" value="PBR"/>
    <property type="match status" value="1"/>
</dbReference>
<name>A0AAW1S6L7_9CHLO</name>
<comment type="similarity">
    <text evidence="2">Belongs to the TspO/BZRP family.</text>
</comment>
<evidence type="ECO:0000313" key="7">
    <source>
        <dbReference type="EMBL" id="KAK9841602.1"/>
    </source>
</evidence>
<evidence type="ECO:0000256" key="5">
    <source>
        <dbReference type="ARBA" id="ARBA00023136"/>
    </source>
</evidence>
<sequence length="168" mass="18198">MAIQWGALAVAVGIPVGLGFGVSIISAPGLLTWFPKLKKPWWQPPAFLFGPIWSTLYTFMGVASYLVWEAGTPLSAMAFKLYGAQLIFNLAWQPLFFNMHNMEVAQIDNLAAFGFAVVTALAFRDINRTAGLLLIPYIAFLAFANALNFSVGKLNPGGVPAGESKKRS</sequence>
<comment type="caution">
    <text evidence="7">The sequence shown here is derived from an EMBL/GenBank/DDBJ whole genome shotgun (WGS) entry which is preliminary data.</text>
</comment>
<gene>
    <name evidence="7" type="ORF">WJX74_008548</name>
</gene>
<dbReference type="FunFam" id="1.20.1260.100:FF:000001">
    <property type="entry name" value="translocator protein 2"/>
    <property type="match status" value="1"/>
</dbReference>
<dbReference type="Pfam" id="PF03073">
    <property type="entry name" value="TspO_MBR"/>
    <property type="match status" value="1"/>
</dbReference>
<evidence type="ECO:0000256" key="2">
    <source>
        <dbReference type="ARBA" id="ARBA00007524"/>
    </source>
</evidence>
<feature type="transmembrane region" description="Helical" evidence="6">
    <location>
        <begin position="6"/>
        <end position="34"/>
    </location>
</feature>
<evidence type="ECO:0008006" key="9">
    <source>
        <dbReference type="Google" id="ProtNLM"/>
    </source>
</evidence>
<feature type="transmembrane region" description="Helical" evidence="6">
    <location>
        <begin position="74"/>
        <end position="92"/>
    </location>
</feature>
<evidence type="ECO:0000313" key="8">
    <source>
        <dbReference type="Proteomes" id="UP001438707"/>
    </source>
</evidence>
<feature type="transmembrane region" description="Helical" evidence="6">
    <location>
        <begin position="104"/>
        <end position="123"/>
    </location>
</feature>
<dbReference type="Proteomes" id="UP001438707">
    <property type="component" value="Unassembled WGS sequence"/>
</dbReference>